<protein>
    <submittedName>
        <fullName evidence="2">Uncharacterized protein</fullName>
    </submittedName>
</protein>
<dbReference type="EMBL" id="CAJEWN010000307">
    <property type="protein sequence ID" value="CAD2177888.1"/>
    <property type="molecule type" value="Genomic_DNA"/>
</dbReference>
<dbReference type="Proteomes" id="UP000580250">
    <property type="component" value="Unassembled WGS sequence"/>
</dbReference>
<reference evidence="2 3" key="1">
    <citation type="submission" date="2020-08" db="EMBL/GenBank/DDBJ databases">
        <authorList>
            <person name="Koutsovoulos G."/>
            <person name="Danchin GJ E."/>
        </authorList>
    </citation>
    <scope>NUCLEOTIDE SEQUENCE [LARGE SCALE GENOMIC DNA]</scope>
</reference>
<keyword evidence="1" id="KW-0812">Transmembrane</keyword>
<comment type="caution">
    <text evidence="2">The sequence shown here is derived from an EMBL/GenBank/DDBJ whole genome shotgun (WGS) entry which is preliminary data.</text>
</comment>
<evidence type="ECO:0000256" key="1">
    <source>
        <dbReference type="SAM" id="Phobius"/>
    </source>
</evidence>
<evidence type="ECO:0000313" key="2">
    <source>
        <dbReference type="EMBL" id="CAD2177888.1"/>
    </source>
</evidence>
<accession>A0A6V7VTZ8</accession>
<proteinExistence type="predicted"/>
<organism evidence="2 3">
    <name type="scientific">Meloidogyne enterolobii</name>
    <name type="common">Root-knot nematode worm</name>
    <name type="synonym">Meloidogyne mayaguensis</name>
    <dbReference type="NCBI Taxonomy" id="390850"/>
    <lineage>
        <taxon>Eukaryota</taxon>
        <taxon>Metazoa</taxon>
        <taxon>Ecdysozoa</taxon>
        <taxon>Nematoda</taxon>
        <taxon>Chromadorea</taxon>
        <taxon>Rhabditida</taxon>
        <taxon>Tylenchina</taxon>
        <taxon>Tylenchomorpha</taxon>
        <taxon>Tylenchoidea</taxon>
        <taxon>Meloidogynidae</taxon>
        <taxon>Meloidogyninae</taxon>
        <taxon>Meloidogyne</taxon>
    </lineage>
</organism>
<name>A0A6V7VTZ8_MELEN</name>
<gene>
    <name evidence="2" type="ORF">MENT_LOCUS29787</name>
</gene>
<keyword evidence="1" id="KW-1133">Transmembrane helix</keyword>
<dbReference type="AlphaFoldDB" id="A0A6V7VTZ8"/>
<feature type="transmembrane region" description="Helical" evidence="1">
    <location>
        <begin position="12"/>
        <end position="37"/>
    </location>
</feature>
<keyword evidence="1" id="KW-0472">Membrane</keyword>
<sequence length="47" mass="5912">MSETKLEIIVNYFWIFFGEMYQLWVALMFTHIFYILLKDWLLETIFN</sequence>
<evidence type="ECO:0000313" key="3">
    <source>
        <dbReference type="Proteomes" id="UP000580250"/>
    </source>
</evidence>